<evidence type="ECO:0000256" key="4">
    <source>
        <dbReference type="ARBA" id="ARBA00022785"/>
    </source>
</evidence>
<feature type="region of interest" description="RNA binding; important for wobble base 34 recognition" evidence="6">
    <location>
        <begin position="268"/>
        <end position="272"/>
    </location>
</feature>
<feature type="binding site" evidence="6">
    <location>
        <position position="145"/>
    </location>
    <ligand>
        <name>substrate</name>
    </ligand>
</feature>
<dbReference type="EMBL" id="PGTN01000087">
    <property type="protein sequence ID" value="PJF46853.1"/>
    <property type="molecule type" value="Genomic_DNA"/>
</dbReference>
<evidence type="ECO:0000256" key="3">
    <source>
        <dbReference type="ARBA" id="ARBA00022694"/>
    </source>
</evidence>
<name>A0A2M8QAL0_9CHLR</name>
<dbReference type="GO" id="GO:0005829">
    <property type="term" value="C:cytosol"/>
    <property type="evidence" value="ECO:0007669"/>
    <property type="project" value="TreeGrafter"/>
</dbReference>
<evidence type="ECO:0000256" key="6">
    <source>
        <dbReference type="HAMAP-Rule" id="MF_00168"/>
    </source>
</evidence>
<comment type="similarity">
    <text evidence="6">Belongs to the queuine tRNA-ribosyltransferase family.</text>
</comment>
<accession>A0A2M8QAL0</accession>
<feature type="binding site" evidence="6">
    <location>
        <position position="301"/>
    </location>
    <ligand>
        <name>Zn(2+)</name>
        <dbReference type="ChEBI" id="CHEBI:29105"/>
    </ligand>
</feature>
<feature type="binding site" evidence="6">
    <location>
        <begin position="91"/>
        <end position="95"/>
    </location>
    <ligand>
        <name>substrate</name>
    </ligand>
</feature>
<dbReference type="GO" id="GO:0046872">
    <property type="term" value="F:metal ion binding"/>
    <property type="evidence" value="ECO:0007669"/>
    <property type="project" value="UniProtKB-KW"/>
</dbReference>
<dbReference type="InterPro" id="IPR002616">
    <property type="entry name" value="tRNA_ribo_trans-like"/>
</dbReference>
<evidence type="ECO:0000313" key="8">
    <source>
        <dbReference type="EMBL" id="PJF46853.1"/>
    </source>
</evidence>
<feature type="binding site" evidence="6">
    <location>
        <position position="303"/>
    </location>
    <ligand>
        <name>Zn(2+)</name>
        <dbReference type="ChEBI" id="CHEBI:29105"/>
    </ligand>
</feature>
<dbReference type="EC" id="2.4.2.29" evidence="6"/>
<dbReference type="GO" id="GO:0008616">
    <property type="term" value="P:tRNA queuosine(34) biosynthetic process"/>
    <property type="evidence" value="ECO:0007669"/>
    <property type="project" value="UniProtKB-UniRule"/>
</dbReference>
<dbReference type="NCBIfam" id="TIGR00449">
    <property type="entry name" value="tgt_general"/>
    <property type="match status" value="1"/>
</dbReference>
<reference evidence="8 9" key="1">
    <citation type="submission" date="2017-11" db="EMBL/GenBank/DDBJ databases">
        <title>Evolution of Phototrophy in the Chloroflexi Phylum Driven by Horizontal Gene Transfer.</title>
        <authorList>
            <person name="Ward L.M."/>
            <person name="Hemp J."/>
            <person name="Shih P.M."/>
            <person name="Mcglynn S.E."/>
            <person name="Fischer W."/>
        </authorList>
    </citation>
    <scope>NUCLEOTIDE SEQUENCE [LARGE SCALE GENOMIC DNA]</scope>
    <source>
        <strain evidence="8">JP3_7</strain>
    </source>
</reference>
<comment type="catalytic activity">
    <reaction evidence="5 6">
        <text>7-aminomethyl-7-carbaguanine + guanosine(34) in tRNA = 7-aminomethyl-7-carbaguanosine(34) in tRNA + guanine</text>
        <dbReference type="Rhea" id="RHEA:24104"/>
        <dbReference type="Rhea" id="RHEA-COMP:10341"/>
        <dbReference type="Rhea" id="RHEA-COMP:10342"/>
        <dbReference type="ChEBI" id="CHEBI:16235"/>
        <dbReference type="ChEBI" id="CHEBI:58703"/>
        <dbReference type="ChEBI" id="CHEBI:74269"/>
        <dbReference type="ChEBI" id="CHEBI:82833"/>
        <dbReference type="EC" id="2.4.2.29"/>
    </reaction>
</comment>
<feature type="binding site" evidence="6">
    <location>
        <position position="186"/>
    </location>
    <ligand>
        <name>substrate</name>
    </ligand>
</feature>
<keyword evidence="6" id="KW-0862">Zinc</keyword>
<dbReference type="SUPFAM" id="SSF51713">
    <property type="entry name" value="tRNA-guanine transglycosylase"/>
    <property type="match status" value="1"/>
</dbReference>
<keyword evidence="6" id="KW-0479">Metal-binding</keyword>
<feature type="region of interest" description="RNA binding" evidence="6">
    <location>
        <begin position="244"/>
        <end position="250"/>
    </location>
</feature>
<comment type="cofactor">
    <cofactor evidence="6">
        <name>Zn(2+)</name>
        <dbReference type="ChEBI" id="CHEBI:29105"/>
    </cofactor>
    <text evidence="6">Binds 1 zinc ion per subunit.</text>
</comment>
<dbReference type="InterPro" id="IPR050076">
    <property type="entry name" value="ArchSynthase1/Queuine_TRR"/>
</dbReference>
<gene>
    <name evidence="6" type="primary">tgt</name>
    <name evidence="8" type="ORF">CUN48_11650</name>
</gene>
<proteinExistence type="inferred from homology"/>
<keyword evidence="3 6" id="KW-0819">tRNA processing</keyword>
<comment type="caution">
    <text evidence="8">The sequence shown here is derived from an EMBL/GenBank/DDBJ whole genome shotgun (WGS) entry which is preliminary data.</text>
</comment>
<comment type="subunit">
    <text evidence="6">Homodimer. Within each dimer, one monomer is responsible for RNA recognition and catalysis, while the other monomer binds to the replacement base PreQ1.</text>
</comment>
<feature type="binding site" evidence="6">
    <location>
        <position position="306"/>
    </location>
    <ligand>
        <name>Zn(2+)</name>
        <dbReference type="ChEBI" id="CHEBI:29105"/>
    </ligand>
</feature>
<evidence type="ECO:0000256" key="2">
    <source>
        <dbReference type="ARBA" id="ARBA00022679"/>
    </source>
</evidence>
<protein>
    <recommendedName>
        <fullName evidence="6">Queuine tRNA-ribosyltransferase</fullName>
        <ecNumber evidence="6">2.4.2.29</ecNumber>
    </recommendedName>
    <alternativeName>
        <fullName evidence="6">Guanine insertion enzyme</fullName>
    </alternativeName>
    <alternativeName>
        <fullName evidence="6">tRNA-guanine transglycosylase</fullName>
    </alternativeName>
</protein>
<evidence type="ECO:0000313" key="9">
    <source>
        <dbReference type="Proteomes" id="UP000230790"/>
    </source>
</evidence>
<keyword evidence="2 6" id="KW-0808">Transferase</keyword>
<dbReference type="PANTHER" id="PTHR46499">
    <property type="entry name" value="QUEUINE TRNA-RIBOSYLTRANSFERASE"/>
    <property type="match status" value="1"/>
</dbReference>
<feature type="active site" description="Nucleophile" evidence="6">
    <location>
        <position position="263"/>
    </location>
</feature>
<dbReference type="Proteomes" id="UP000230790">
    <property type="component" value="Unassembled WGS sequence"/>
</dbReference>
<feature type="domain" description="tRNA-guanine(15) transglycosylase-like" evidence="7">
    <location>
        <begin position="13"/>
        <end position="365"/>
    </location>
</feature>
<dbReference type="HAMAP" id="MF_00168">
    <property type="entry name" value="Q_tRNA_Tgt"/>
    <property type="match status" value="1"/>
</dbReference>
<feature type="binding site" evidence="6">
    <location>
        <position position="213"/>
    </location>
    <ligand>
        <name>substrate</name>
    </ligand>
</feature>
<dbReference type="UniPathway" id="UPA00392"/>
<feature type="active site" description="Proton acceptor" evidence="6">
    <location>
        <position position="91"/>
    </location>
</feature>
<dbReference type="InterPro" id="IPR004803">
    <property type="entry name" value="TGT"/>
</dbReference>
<evidence type="ECO:0000259" key="7">
    <source>
        <dbReference type="Pfam" id="PF01702"/>
    </source>
</evidence>
<dbReference type="Gene3D" id="3.20.20.105">
    <property type="entry name" value="Queuine tRNA-ribosyltransferase-like"/>
    <property type="match status" value="1"/>
</dbReference>
<evidence type="ECO:0000256" key="1">
    <source>
        <dbReference type="ARBA" id="ARBA00022676"/>
    </source>
</evidence>
<feature type="binding site" evidence="6">
    <location>
        <position position="332"/>
    </location>
    <ligand>
        <name>Zn(2+)</name>
        <dbReference type="ChEBI" id="CHEBI:29105"/>
    </ligand>
</feature>
<organism evidence="8 9">
    <name type="scientific">Candidatus Thermofonsia Clade 3 bacterium</name>
    <dbReference type="NCBI Taxonomy" id="2364212"/>
    <lineage>
        <taxon>Bacteria</taxon>
        <taxon>Bacillati</taxon>
        <taxon>Chloroflexota</taxon>
        <taxon>Candidatus Thermofontia</taxon>
        <taxon>Candidatus Thermofonsia Clade 3</taxon>
    </lineage>
</organism>
<keyword evidence="1 6" id="KW-0328">Glycosyltransferase</keyword>
<dbReference type="InterPro" id="IPR036511">
    <property type="entry name" value="TGT-like_sf"/>
</dbReference>
<keyword evidence="4 6" id="KW-0671">Queuosine biosynthesis</keyword>
<dbReference type="NCBIfam" id="TIGR00430">
    <property type="entry name" value="Q_tRNA_tgt"/>
    <property type="match status" value="1"/>
</dbReference>
<evidence type="ECO:0000256" key="5">
    <source>
        <dbReference type="ARBA" id="ARBA00050112"/>
    </source>
</evidence>
<dbReference type="GO" id="GO:0008479">
    <property type="term" value="F:tRNA-guanosine(34) queuine transglycosylase activity"/>
    <property type="evidence" value="ECO:0007669"/>
    <property type="project" value="UniProtKB-UniRule"/>
</dbReference>
<dbReference type="Pfam" id="PF01702">
    <property type="entry name" value="TGT"/>
    <property type="match status" value="1"/>
</dbReference>
<comment type="function">
    <text evidence="6">Catalyzes the base-exchange of a guanine (G) residue with the queuine precursor 7-aminomethyl-7-deazaguanine (PreQ1) at position 34 (anticodon wobble position) in tRNAs with GU(N) anticodons (tRNA-Asp, -Asn, -His and -Tyr). Catalysis occurs through a double-displacement mechanism. The nucleophile active site attacks the C1' of nucleotide 34 to detach the guanine base from the RNA, forming a covalent enzyme-RNA intermediate. The proton acceptor active site deprotonates the incoming PreQ1, allowing a nucleophilic attack on the C1' of the ribose to form the product. After dissociation, two additional enzymatic reactions on the tRNA convert PreQ1 to queuine (Q), resulting in the hypermodified nucleoside queuosine (7-(((4,5-cis-dihydroxy-2-cyclopenten-1-yl)amino)methyl)-7-deazaguanosine).</text>
</comment>
<dbReference type="FunFam" id="3.20.20.105:FF:000001">
    <property type="entry name" value="Queuine tRNA-ribosyltransferase"/>
    <property type="match status" value="1"/>
</dbReference>
<dbReference type="AlphaFoldDB" id="A0A2M8QAL0"/>
<sequence>MCFSFALTCTDGRARAGVLHTPHGAVRTPAFMPVGTQATVKAIPPRDLEELGAQIILANTYHLYLRPGDELIARRGGLHRFMSWPHPILTDSGGFQVFSLSEMRKIDDDGVTFKSHLDGSMHRFTPEKSIRIQENLGADIIMCFDECPPPTDREYNAIALARTHAWAARCREAHTRTDQALFGIAQGGIFRDLREQSARFLTSLDFPGYAIGGLAVGEEKADMFQVIAWMDDALPAHKPRYLMGVGEPTDLIRAVQRGVDMADCVLPTRLARHGAAFTRDGRINMRNRIYAEDERPIDPECDCYTCRNFSRAYIRHLLQAGEILGLYLMSVHNIAFLLNLMRAAREAIVQQRFAAFAQNWLARYERTENPTHL</sequence>
<comment type="pathway">
    <text evidence="6">tRNA modification; tRNA-queuosine biosynthesis.</text>
</comment>
<dbReference type="PANTHER" id="PTHR46499:SF1">
    <property type="entry name" value="QUEUINE TRNA-RIBOSYLTRANSFERASE"/>
    <property type="match status" value="1"/>
</dbReference>